<evidence type="ECO:0000313" key="3">
    <source>
        <dbReference type="Proteomes" id="UP000276103"/>
    </source>
</evidence>
<reference evidence="2 3" key="1">
    <citation type="journal article" date="2019" name="Genome Biol. Evol.">
        <title>Day and night: Metabolic profiles and evolutionary relationships of six axenic non-marine cyanobacteria.</title>
        <authorList>
            <person name="Will S.E."/>
            <person name="Henke P."/>
            <person name="Boedeker C."/>
            <person name="Huang S."/>
            <person name="Brinkmann H."/>
            <person name="Rohde M."/>
            <person name="Jarek M."/>
            <person name="Friedl T."/>
            <person name="Seufert S."/>
            <person name="Schumacher M."/>
            <person name="Overmann J."/>
            <person name="Neumann-Schaal M."/>
            <person name="Petersen J."/>
        </authorList>
    </citation>
    <scope>NUCLEOTIDE SEQUENCE [LARGE SCALE GENOMIC DNA]</scope>
    <source>
        <strain evidence="2 3">SAG 1403-4b</strain>
    </source>
</reference>
<name>A0A433V1T4_ANAVA</name>
<dbReference type="OrthoDB" id="582659at2"/>
<protein>
    <submittedName>
        <fullName evidence="2">Uncharacterized protein</fullName>
    </submittedName>
</protein>
<dbReference type="EMBL" id="RSCM01000001">
    <property type="protein sequence ID" value="RUT00054.1"/>
    <property type="molecule type" value="Genomic_DNA"/>
</dbReference>
<organism evidence="2 3">
    <name type="scientific">Trichormus variabilis SAG 1403-4b</name>
    <dbReference type="NCBI Taxonomy" id="447716"/>
    <lineage>
        <taxon>Bacteria</taxon>
        <taxon>Bacillati</taxon>
        <taxon>Cyanobacteriota</taxon>
        <taxon>Cyanophyceae</taxon>
        <taxon>Nostocales</taxon>
        <taxon>Nostocaceae</taxon>
        <taxon>Trichormus</taxon>
    </lineage>
</organism>
<proteinExistence type="predicted"/>
<keyword evidence="1" id="KW-0812">Transmembrane</keyword>
<feature type="transmembrane region" description="Helical" evidence="1">
    <location>
        <begin position="6"/>
        <end position="24"/>
    </location>
</feature>
<keyword evidence="3" id="KW-1185">Reference proteome</keyword>
<accession>A0A433V1T4</accession>
<sequence>MVVLVILINILISVILLYIATKLLQIRHKLAMVTDTLTDYERLTQATLHIAPESIYTGQQEIYNLRQINQRLERQIQQLQQILNLILLGRKIWQQSFWNIGSCQRRKPT</sequence>
<dbReference type="AlphaFoldDB" id="A0A433V1T4"/>
<evidence type="ECO:0000256" key="1">
    <source>
        <dbReference type="SAM" id="Phobius"/>
    </source>
</evidence>
<keyword evidence="1" id="KW-0472">Membrane</keyword>
<comment type="caution">
    <text evidence="2">The sequence shown here is derived from an EMBL/GenBank/DDBJ whole genome shotgun (WGS) entry which is preliminary data.</text>
</comment>
<dbReference type="Proteomes" id="UP000276103">
    <property type="component" value="Unassembled WGS sequence"/>
</dbReference>
<gene>
    <name evidence="2" type="ORF">DSM107003_06370</name>
</gene>
<keyword evidence="1" id="KW-1133">Transmembrane helix</keyword>
<evidence type="ECO:0000313" key="2">
    <source>
        <dbReference type="EMBL" id="RUT00054.1"/>
    </source>
</evidence>